<sequence length="52" mass="5957">MAVNGTLNNLLGYPIKKRVLWPQYISVSPEEIQAVHARWRKADPQSKWATPP</sequence>
<reference evidence="1 2" key="1">
    <citation type="journal article" date="2016" name="PLoS ONE">
        <title>Complete Genome Sequence and Comparative Genomics of a Novel Myxobacterium Myxococcus hansupus.</title>
        <authorList>
            <person name="Sharma G."/>
            <person name="Narwani T."/>
            <person name="Subramanian S."/>
        </authorList>
    </citation>
    <scope>NUCLEOTIDE SEQUENCE [LARGE SCALE GENOMIC DNA]</scope>
    <source>
        <strain evidence="2">mixupus</strain>
    </source>
</reference>
<keyword evidence="2" id="KW-1185">Reference proteome</keyword>
<dbReference type="Proteomes" id="UP000009026">
    <property type="component" value="Chromosome"/>
</dbReference>
<gene>
    <name evidence="1" type="ORF">A176_004552</name>
</gene>
<dbReference type="EMBL" id="CP012109">
    <property type="protein sequence ID" value="AKQ67640.1"/>
    <property type="molecule type" value="Genomic_DNA"/>
</dbReference>
<proteinExistence type="predicted"/>
<dbReference type="PATRIC" id="fig|1297742.4.peg.4597"/>
<evidence type="ECO:0000313" key="2">
    <source>
        <dbReference type="Proteomes" id="UP000009026"/>
    </source>
</evidence>
<accession>A0A0H4X1W3</accession>
<dbReference type="AlphaFoldDB" id="A0A0H4X1W3"/>
<evidence type="ECO:0000313" key="1">
    <source>
        <dbReference type="EMBL" id="AKQ67640.1"/>
    </source>
</evidence>
<name>A0A0H4X1W3_9BACT</name>
<protein>
    <submittedName>
        <fullName evidence="1">Uncharacterized protein</fullName>
    </submittedName>
</protein>
<organism evidence="1 2">
    <name type="scientific">Pseudomyxococcus hansupus</name>
    <dbReference type="NCBI Taxonomy" id="1297742"/>
    <lineage>
        <taxon>Bacteria</taxon>
        <taxon>Pseudomonadati</taxon>
        <taxon>Myxococcota</taxon>
        <taxon>Myxococcia</taxon>
        <taxon>Myxococcales</taxon>
        <taxon>Cystobacterineae</taxon>
        <taxon>Myxococcaceae</taxon>
        <taxon>Pseudomyxococcus</taxon>
    </lineage>
</organism>
<dbReference type="KEGG" id="mym:A176_004552"/>